<keyword evidence="2 7" id="KW-0808">Transferase</keyword>
<proteinExistence type="inferred from homology"/>
<dbReference type="FunFam" id="1.20.1050.10:FF:000030">
    <property type="entry name" value="Glutathione S-transferase S1"/>
    <property type="match status" value="1"/>
</dbReference>
<gene>
    <name evidence="7" type="ORF">Fcan01_04730</name>
</gene>
<evidence type="ECO:0000259" key="5">
    <source>
        <dbReference type="PROSITE" id="PS50404"/>
    </source>
</evidence>
<evidence type="ECO:0000256" key="2">
    <source>
        <dbReference type="ARBA" id="ARBA00022679"/>
    </source>
</evidence>
<dbReference type="InterPro" id="IPR050213">
    <property type="entry name" value="GST_superfamily"/>
</dbReference>
<sequence length="213" mass="24099">MTYKLKYFNMRGRGEDIRLLFAAAGVKFTDERISNEDWPGVKDGTPWGQLPTLEINSATTRQTLAQSVAICRYIARKFSLTGANEWEAAKCDEYVDAVVDLFAEWVKFVFEPDADKKAKAKEAFVKVHMPAKLKKLNMLKASTYLRNENGGNFLVGKNLTWADIFIADKLERLETSVGPKVLDGYPHLRKLKEAVFNVDKIRAYLAARPEAAM</sequence>
<name>A0A226EQC1_FOLCA</name>
<dbReference type="SFLD" id="SFLDG00363">
    <property type="entry name" value="AMPS_(cytGST):_Alpha-__Mu-__Pi"/>
    <property type="match status" value="1"/>
</dbReference>
<dbReference type="SFLD" id="SFLDG01205">
    <property type="entry name" value="AMPS.1"/>
    <property type="match status" value="1"/>
</dbReference>
<comment type="caution">
    <text evidence="7">The sequence shown here is derived from an EMBL/GenBank/DDBJ whole genome shotgun (WGS) entry which is preliminary data.</text>
</comment>
<dbReference type="Gene3D" id="3.40.30.10">
    <property type="entry name" value="Glutaredoxin"/>
    <property type="match status" value="1"/>
</dbReference>
<dbReference type="SUPFAM" id="SSF47616">
    <property type="entry name" value="GST C-terminal domain-like"/>
    <property type="match status" value="1"/>
</dbReference>
<evidence type="ECO:0000256" key="1">
    <source>
        <dbReference type="ARBA" id="ARBA00012452"/>
    </source>
</evidence>
<dbReference type="Pfam" id="PF14497">
    <property type="entry name" value="GST_C_3"/>
    <property type="match status" value="1"/>
</dbReference>
<dbReference type="AlphaFoldDB" id="A0A226EQC1"/>
<dbReference type="CDD" id="cd03039">
    <property type="entry name" value="GST_N_Sigma_like"/>
    <property type="match status" value="1"/>
</dbReference>
<dbReference type="PROSITE" id="PS50404">
    <property type="entry name" value="GST_NTER"/>
    <property type="match status" value="1"/>
</dbReference>
<feature type="domain" description="GST N-terminal" evidence="5">
    <location>
        <begin position="1"/>
        <end position="82"/>
    </location>
</feature>
<dbReference type="SUPFAM" id="SSF52833">
    <property type="entry name" value="Thioredoxin-like"/>
    <property type="match status" value="1"/>
</dbReference>
<protein>
    <recommendedName>
        <fullName evidence="1">glutathione transferase</fullName>
        <ecNumber evidence="1">2.5.1.18</ecNumber>
    </recommendedName>
</protein>
<dbReference type="GO" id="GO:0004364">
    <property type="term" value="F:glutathione transferase activity"/>
    <property type="evidence" value="ECO:0007669"/>
    <property type="project" value="UniProtKB-EC"/>
</dbReference>
<dbReference type="FunFam" id="3.40.30.10:FF:000035">
    <property type="entry name" value="hematopoietic prostaglandin D synthase"/>
    <property type="match status" value="1"/>
</dbReference>
<evidence type="ECO:0000259" key="6">
    <source>
        <dbReference type="PROSITE" id="PS50405"/>
    </source>
</evidence>
<dbReference type="PROSITE" id="PS50405">
    <property type="entry name" value="GST_CTER"/>
    <property type="match status" value="1"/>
</dbReference>
<dbReference type="Pfam" id="PF02798">
    <property type="entry name" value="GST_N"/>
    <property type="match status" value="1"/>
</dbReference>
<dbReference type="EMBL" id="LNIX01000002">
    <property type="protein sequence ID" value="OXA59825.1"/>
    <property type="molecule type" value="Genomic_DNA"/>
</dbReference>
<evidence type="ECO:0000256" key="4">
    <source>
        <dbReference type="ARBA" id="ARBA00047960"/>
    </source>
</evidence>
<dbReference type="InterPro" id="IPR004046">
    <property type="entry name" value="GST_C"/>
</dbReference>
<accession>A0A226EQC1</accession>
<comment type="similarity">
    <text evidence="3">Belongs to the GST superfamily. Sigma family.</text>
</comment>
<evidence type="ECO:0000313" key="7">
    <source>
        <dbReference type="EMBL" id="OXA59825.1"/>
    </source>
</evidence>
<dbReference type="InterPro" id="IPR036282">
    <property type="entry name" value="Glutathione-S-Trfase_C_sf"/>
</dbReference>
<dbReference type="InterPro" id="IPR036249">
    <property type="entry name" value="Thioredoxin-like_sf"/>
</dbReference>
<organism evidence="7 8">
    <name type="scientific">Folsomia candida</name>
    <name type="common">Springtail</name>
    <dbReference type="NCBI Taxonomy" id="158441"/>
    <lineage>
        <taxon>Eukaryota</taxon>
        <taxon>Metazoa</taxon>
        <taxon>Ecdysozoa</taxon>
        <taxon>Arthropoda</taxon>
        <taxon>Hexapoda</taxon>
        <taxon>Collembola</taxon>
        <taxon>Entomobryomorpha</taxon>
        <taxon>Isotomoidea</taxon>
        <taxon>Isotomidae</taxon>
        <taxon>Proisotominae</taxon>
        <taxon>Folsomia</taxon>
    </lineage>
</organism>
<dbReference type="GO" id="GO:0004602">
    <property type="term" value="F:glutathione peroxidase activity"/>
    <property type="evidence" value="ECO:0007669"/>
    <property type="project" value="UniProtKB-ARBA"/>
</dbReference>
<comment type="catalytic activity">
    <reaction evidence="4">
        <text>RX + glutathione = an S-substituted glutathione + a halide anion + H(+)</text>
        <dbReference type="Rhea" id="RHEA:16437"/>
        <dbReference type="ChEBI" id="CHEBI:15378"/>
        <dbReference type="ChEBI" id="CHEBI:16042"/>
        <dbReference type="ChEBI" id="CHEBI:17792"/>
        <dbReference type="ChEBI" id="CHEBI:57925"/>
        <dbReference type="ChEBI" id="CHEBI:90779"/>
        <dbReference type="EC" id="2.5.1.18"/>
    </reaction>
</comment>
<reference evidence="7 8" key="1">
    <citation type="submission" date="2015-12" db="EMBL/GenBank/DDBJ databases">
        <title>The genome of Folsomia candida.</title>
        <authorList>
            <person name="Faddeeva A."/>
            <person name="Derks M.F."/>
            <person name="Anvar Y."/>
            <person name="Smit S."/>
            <person name="Van Straalen N."/>
            <person name="Roelofs D."/>
        </authorList>
    </citation>
    <scope>NUCLEOTIDE SEQUENCE [LARGE SCALE GENOMIC DNA]</scope>
    <source>
        <strain evidence="7 8">VU population</strain>
        <tissue evidence="7">Whole body</tissue>
    </source>
</reference>
<dbReference type="InterPro" id="IPR004045">
    <property type="entry name" value="Glutathione_S-Trfase_N"/>
</dbReference>
<dbReference type="PANTHER" id="PTHR11571:SF224">
    <property type="entry name" value="HEMATOPOIETIC PROSTAGLANDIN D SYNTHASE"/>
    <property type="match status" value="1"/>
</dbReference>
<dbReference type="PANTHER" id="PTHR11571">
    <property type="entry name" value="GLUTATHIONE S-TRANSFERASE"/>
    <property type="match status" value="1"/>
</dbReference>
<dbReference type="InterPro" id="IPR040079">
    <property type="entry name" value="Glutathione_S-Trfase"/>
</dbReference>
<dbReference type="InterPro" id="IPR010987">
    <property type="entry name" value="Glutathione-S-Trfase_C-like"/>
</dbReference>
<dbReference type="OMA" id="PWFKEQD"/>
<evidence type="ECO:0000256" key="3">
    <source>
        <dbReference type="ARBA" id="ARBA00038317"/>
    </source>
</evidence>
<keyword evidence="8" id="KW-1185">Reference proteome</keyword>
<dbReference type="SFLD" id="SFLDS00019">
    <property type="entry name" value="Glutathione_Transferase_(cytos"/>
    <property type="match status" value="1"/>
</dbReference>
<feature type="domain" description="GST C-terminal" evidence="6">
    <location>
        <begin position="84"/>
        <end position="213"/>
    </location>
</feature>
<dbReference type="EC" id="2.5.1.18" evidence="1"/>
<dbReference type="OrthoDB" id="414243at2759"/>
<dbReference type="STRING" id="158441.A0A226EQC1"/>
<evidence type="ECO:0000313" key="8">
    <source>
        <dbReference type="Proteomes" id="UP000198287"/>
    </source>
</evidence>
<dbReference type="Gene3D" id="1.20.1050.10">
    <property type="match status" value="1"/>
</dbReference>
<dbReference type="GO" id="GO:0006749">
    <property type="term" value="P:glutathione metabolic process"/>
    <property type="evidence" value="ECO:0007669"/>
    <property type="project" value="TreeGrafter"/>
</dbReference>
<dbReference type="Proteomes" id="UP000198287">
    <property type="component" value="Unassembled WGS sequence"/>
</dbReference>
<dbReference type="CDD" id="cd03192">
    <property type="entry name" value="GST_C_Sigma_like"/>
    <property type="match status" value="1"/>
</dbReference>